<keyword evidence="3" id="KW-0560">Oxidoreductase</keyword>
<comment type="similarity">
    <text evidence="2">Belongs to the flavin monoamine oxidase family.</text>
</comment>
<evidence type="ECO:0000256" key="1">
    <source>
        <dbReference type="ARBA" id="ARBA00001974"/>
    </source>
</evidence>
<dbReference type="SUPFAM" id="SSF54373">
    <property type="entry name" value="FAD-linked reductases, C-terminal domain"/>
    <property type="match status" value="1"/>
</dbReference>
<dbReference type="PANTHER" id="PTHR43563">
    <property type="entry name" value="AMINE OXIDASE"/>
    <property type="match status" value="1"/>
</dbReference>
<organism evidence="5 6">
    <name type="scientific">Fibrisoma limi BUZ 3</name>
    <dbReference type="NCBI Taxonomy" id="1185876"/>
    <lineage>
        <taxon>Bacteria</taxon>
        <taxon>Pseudomonadati</taxon>
        <taxon>Bacteroidota</taxon>
        <taxon>Cytophagia</taxon>
        <taxon>Cytophagales</taxon>
        <taxon>Spirosomataceae</taxon>
        <taxon>Fibrisoma</taxon>
    </lineage>
</organism>
<evidence type="ECO:0000259" key="4">
    <source>
        <dbReference type="Pfam" id="PF01593"/>
    </source>
</evidence>
<dbReference type="EMBL" id="CAIT01000008">
    <property type="protein sequence ID" value="CCH55015.1"/>
    <property type="molecule type" value="Genomic_DNA"/>
</dbReference>
<evidence type="ECO:0000256" key="2">
    <source>
        <dbReference type="ARBA" id="ARBA00005995"/>
    </source>
</evidence>
<evidence type="ECO:0000313" key="5">
    <source>
        <dbReference type="EMBL" id="CCH55015.1"/>
    </source>
</evidence>
<dbReference type="InterPro" id="IPR050703">
    <property type="entry name" value="Flavin_MAO"/>
</dbReference>
<name>I2GM88_9BACT</name>
<dbReference type="AlphaFoldDB" id="I2GM88"/>
<dbReference type="Gene3D" id="1.10.405.10">
    <property type="entry name" value="Guanine Nucleotide Dissociation Inhibitor, domain 1"/>
    <property type="match status" value="1"/>
</dbReference>
<accession>I2GM88</accession>
<dbReference type="InterPro" id="IPR001613">
    <property type="entry name" value="Flavin_amine_oxidase"/>
</dbReference>
<evidence type="ECO:0000256" key="3">
    <source>
        <dbReference type="ARBA" id="ARBA00023002"/>
    </source>
</evidence>
<dbReference type="SUPFAM" id="SSF51905">
    <property type="entry name" value="FAD/NAD(P)-binding domain"/>
    <property type="match status" value="1"/>
</dbReference>
<reference evidence="5 6" key="1">
    <citation type="journal article" date="2012" name="J. Bacteriol.">
        <title>Genome Sequence of the Filamentous Bacterium Fibrisoma limi BUZ 3T.</title>
        <authorList>
            <person name="Filippini M."/>
            <person name="Qi W."/>
            <person name="Jaenicke S."/>
            <person name="Goesmann A."/>
            <person name="Smits T.H."/>
            <person name="Bagheri H.C."/>
        </authorList>
    </citation>
    <scope>NUCLEOTIDE SEQUENCE [LARGE SCALE GENOMIC DNA]</scope>
    <source>
        <strain evidence="6">BUZ 3T</strain>
    </source>
</reference>
<dbReference type="eggNOG" id="COG1231">
    <property type="taxonomic scope" value="Bacteria"/>
</dbReference>
<gene>
    <name evidence="5" type="ORF">BN8_04244</name>
</gene>
<dbReference type="OrthoDB" id="9767561at2"/>
<evidence type="ECO:0000313" key="6">
    <source>
        <dbReference type="Proteomes" id="UP000009309"/>
    </source>
</evidence>
<dbReference type="PANTHER" id="PTHR43563:SF1">
    <property type="entry name" value="AMINE OXIDASE [FLAVIN-CONTAINING] B"/>
    <property type="match status" value="1"/>
</dbReference>
<dbReference type="InterPro" id="IPR002937">
    <property type="entry name" value="Amino_oxidase"/>
</dbReference>
<sequence>MRSSKTPLLQFVRQAFRLAVTANQPHSAPADELIDQWHEHLVNRRREANLRSRRDFLRTSGQLAMLTGGLGLINACSPETDIQPGQPGTRGRGARLLNQPRLAIIGAGIAGLNAAHTLSKSGFDNFTIYEGATRTGGRMFSVNGLMGPGLTTELGGEFIDSTHEDMLNLVTEFGLTLLDTQAPSELALIKDAYFFNGRHYTLAEVVAAFQAIAPQIQQDIDSLPDDISYGSTDPTAVRLDRTSISAYLSSIGATGWLKELLEVAYETEFGRSCNDQSSLNFLTLISTDTSGGKFDIFGESDERYKIAGGNQQVTNRLTELYQSHIQTGRVLRAINQRGSQIELVFDGGSPVRADLVLITVPFSVLRQMDINVKMPAVKRQAIQQLGYGTNAKLLLGFQSRPWRTLGYTGYVFSDNGLQSGWDNTQLQSGTRGGFTVYTGGLTGVNLGNGSLDYQASRYLPKLNQIFPGSAAQYNGIVQRMHWPTYPFVKASYACYRVGQWTSIGGAEGEPLEQLFFAGEHCSGDYQGYMNGGAETGRVAAEQILERVMV</sequence>
<dbReference type="RefSeq" id="WP_009283587.1">
    <property type="nucleotide sequence ID" value="NZ_CAIT01000008.1"/>
</dbReference>
<dbReference type="Gene3D" id="3.90.660.10">
    <property type="match status" value="1"/>
</dbReference>
<dbReference type="GO" id="GO:0016491">
    <property type="term" value="F:oxidoreductase activity"/>
    <property type="evidence" value="ECO:0007669"/>
    <property type="project" value="UniProtKB-KW"/>
</dbReference>
<dbReference type="PRINTS" id="PR00757">
    <property type="entry name" value="AMINEOXDASEF"/>
</dbReference>
<dbReference type="InterPro" id="IPR036188">
    <property type="entry name" value="FAD/NAD-bd_sf"/>
</dbReference>
<dbReference type="Pfam" id="PF01593">
    <property type="entry name" value="Amino_oxidase"/>
    <property type="match status" value="1"/>
</dbReference>
<comment type="cofactor">
    <cofactor evidence="1">
        <name>FAD</name>
        <dbReference type="ChEBI" id="CHEBI:57692"/>
    </cofactor>
</comment>
<protein>
    <recommendedName>
        <fullName evidence="4">Amine oxidase domain-containing protein</fullName>
    </recommendedName>
</protein>
<feature type="domain" description="Amine oxidase" evidence="4">
    <location>
        <begin position="109"/>
        <end position="544"/>
    </location>
</feature>
<proteinExistence type="inferred from homology"/>
<dbReference type="Proteomes" id="UP000009309">
    <property type="component" value="Unassembled WGS sequence"/>
</dbReference>
<comment type="caution">
    <text evidence="5">The sequence shown here is derived from an EMBL/GenBank/DDBJ whole genome shotgun (WGS) entry which is preliminary data.</text>
</comment>
<keyword evidence="6" id="KW-1185">Reference proteome</keyword>
<dbReference type="STRING" id="1185876.BN8_04244"/>
<dbReference type="Gene3D" id="3.50.50.60">
    <property type="entry name" value="FAD/NAD(P)-binding domain"/>
    <property type="match status" value="1"/>
</dbReference>